<dbReference type="Proteomes" id="UP000076858">
    <property type="component" value="Unassembled WGS sequence"/>
</dbReference>
<dbReference type="EMBL" id="LRGB01012062">
    <property type="protein sequence ID" value="KZR99986.1"/>
    <property type="molecule type" value="Genomic_DNA"/>
</dbReference>
<protein>
    <submittedName>
        <fullName evidence="1">Uncharacterized protein</fullName>
    </submittedName>
</protein>
<name>A0A164HCU8_9CRUS</name>
<comment type="caution">
    <text evidence="1">The sequence shown here is derived from an EMBL/GenBank/DDBJ whole genome shotgun (WGS) entry which is preliminary data.</text>
</comment>
<proteinExistence type="predicted"/>
<keyword evidence="2" id="KW-1185">Reference proteome</keyword>
<sequence length="105" mass="11796">MLGMGYTLNIVTLFNGWKSMQNLQLPSFFESIVSSRSMARWLLQSRLSSACPVSVLCGWLVPSTTPGVGSGRWVWRWVLAGFRRCNVLVARLPSRNSRCCLVVFP</sequence>
<evidence type="ECO:0000313" key="1">
    <source>
        <dbReference type="EMBL" id="KZR99986.1"/>
    </source>
</evidence>
<gene>
    <name evidence="1" type="ORF">APZ42_003921</name>
</gene>
<dbReference type="AlphaFoldDB" id="A0A164HCU8"/>
<reference evidence="1 2" key="1">
    <citation type="submission" date="2016-03" db="EMBL/GenBank/DDBJ databases">
        <title>EvidentialGene: Evidence-directed Construction of Genes on Genomes.</title>
        <authorList>
            <person name="Gilbert D.G."/>
            <person name="Choi J.-H."/>
            <person name="Mockaitis K."/>
            <person name="Colbourne J."/>
            <person name="Pfrender M."/>
        </authorList>
    </citation>
    <scope>NUCLEOTIDE SEQUENCE [LARGE SCALE GENOMIC DNA]</scope>
    <source>
        <strain evidence="1 2">Xinb3</strain>
        <tissue evidence="1">Complete organism</tissue>
    </source>
</reference>
<organism evidence="1 2">
    <name type="scientific">Daphnia magna</name>
    <dbReference type="NCBI Taxonomy" id="35525"/>
    <lineage>
        <taxon>Eukaryota</taxon>
        <taxon>Metazoa</taxon>
        <taxon>Ecdysozoa</taxon>
        <taxon>Arthropoda</taxon>
        <taxon>Crustacea</taxon>
        <taxon>Branchiopoda</taxon>
        <taxon>Diplostraca</taxon>
        <taxon>Cladocera</taxon>
        <taxon>Anomopoda</taxon>
        <taxon>Daphniidae</taxon>
        <taxon>Daphnia</taxon>
    </lineage>
</organism>
<evidence type="ECO:0000313" key="2">
    <source>
        <dbReference type="Proteomes" id="UP000076858"/>
    </source>
</evidence>
<accession>A0A164HCU8</accession>